<comment type="caution">
    <text evidence="7">The sequence shown here is derived from an EMBL/GenBank/DDBJ whole genome shotgun (WGS) entry which is preliminary data.</text>
</comment>
<dbReference type="PANTHER" id="PTHR31391">
    <property type="entry name" value="B3 DOMAIN-CONTAINING PROTEIN OS11G0197600-RELATED"/>
    <property type="match status" value="1"/>
</dbReference>
<dbReference type="STRING" id="3821.A0A151UHX6"/>
<evidence type="ECO:0000256" key="4">
    <source>
        <dbReference type="ARBA" id="ARBA00023163"/>
    </source>
</evidence>
<dbReference type="InterPro" id="IPR015300">
    <property type="entry name" value="DNA-bd_pseudobarrel_sf"/>
</dbReference>
<dbReference type="AlphaFoldDB" id="A0A151UHX6"/>
<organism evidence="7 8">
    <name type="scientific">Cajanus cajan</name>
    <name type="common">Pigeon pea</name>
    <name type="synonym">Cajanus indicus</name>
    <dbReference type="NCBI Taxonomy" id="3821"/>
    <lineage>
        <taxon>Eukaryota</taxon>
        <taxon>Viridiplantae</taxon>
        <taxon>Streptophyta</taxon>
        <taxon>Embryophyta</taxon>
        <taxon>Tracheophyta</taxon>
        <taxon>Spermatophyta</taxon>
        <taxon>Magnoliopsida</taxon>
        <taxon>eudicotyledons</taxon>
        <taxon>Gunneridae</taxon>
        <taxon>Pentapetalae</taxon>
        <taxon>rosids</taxon>
        <taxon>fabids</taxon>
        <taxon>Fabales</taxon>
        <taxon>Fabaceae</taxon>
        <taxon>Papilionoideae</taxon>
        <taxon>50 kb inversion clade</taxon>
        <taxon>NPAAA clade</taxon>
        <taxon>indigoferoid/millettioid clade</taxon>
        <taxon>Phaseoleae</taxon>
        <taxon>Cajanus</taxon>
    </lineage>
</organism>
<proteinExistence type="predicted"/>
<sequence length="198" mass="22592">MTIVKSTLSSPPPCKKMKNSITTNVERSTNGVNLHRRIQTRSTSSQKTKFIKQELDEDESKGVFNTECTKVEQLTSTALTKATAFRSEQPFFTLVMKPTYIIGYYLDIPREFSKQYLKRTHAVVILEVLDGRSWPVIYSAPRINGGWQKFASENNLKVGDVCVFELIQKIQGLTFKVFIFPAISQGNPLFHFICTMRI</sequence>
<keyword evidence="8" id="KW-1185">Reference proteome</keyword>
<feature type="domain" description="TF-B3" evidence="6">
    <location>
        <begin position="91"/>
        <end position="183"/>
    </location>
</feature>
<keyword evidence="3" id="KW-0238">DNA-binding</keyword>
<accession>A0A151UHX6</accession>
<dbReference type="InterPro" id="IPR044837">
    <property type="entry name" value="REM16-like"/>
</dbReference>
<keyword evidence="5" id="KW-0539">Nucleus</keyword>
<dbReference type="SMART" id="SM01019">
    <property type="entry name" value="B3"/>
    <property type="match status" value="1"/>
</dbReference>
<protein>
    <submittedName>
        <fullName evidence="7">B3 domain-containing protein Os11g0197600 family</fullName>
    </submittedName>
</protein>
<dbReference type="GO" id="GO:0003677">
    <property type="term" value="F:DNA binding"/>
    <property type="evidence" value="ECO:0007669"/>
    <property type="project" value="UniProtKB-KW"/>
</dbReference>
<dbReference type="PROSITE" id="PS50863">
    <property type="entry name" value="B3"/>
    <property type="match status" value="1"/>
</dbReference>
<evidence type="ECO:0000256" key="5">
    <source>
        <dbReference type="ARBA" id="ARBA00023242"/>
    </source>
</evidence>
<evidence type="ECO:0000313" key="8">
    <source>
        <dbReference type="Proteomes" id="UP000075243"/>
    </source>
</evidence>
<evidence type="ECO:0000256" key="1">
    <source>
        <dbReference type="ARBA" id="ARBA00004123"/>
    </source>
</evidence>
<dbReference type="Proteomes" id="UP000075243">
    <property type="component" value="Unassembled WGS sequence"/>
</dbReference>
<gene>
    <name evidence="7" type="ORF">KK1_049116</name>
</gene>
<keyword evidence="4" id="KW-0804">Transcription</keyword>
<dbReference type="EMBL" id="AGCT01065047">
    <property type="protein sequence ID" value="KYP78926.1"/>
    <property type="molecule type" value="Genomic_DNA"/>
</dbReference>
<dbReference type="GO" id="GO:0005634">
    <property type="term" value="C:nucleus"/>
    <property type="evidence" value="ECO:0007669"/>
    <property type="project" value="UniProtKB-SubCell"/>
</dbReference>
<dbReference type="CDD" id="cd10017">
    <property type="entry name" value="B3_DNA"/>
    <property type="match status" value="1"/>
</dbReference>
<evidence type="ECO:0000313" key="7">
    <source>
        <dbReference type="EMBL" id="KYP78926.1"/>
    </source>
</evidence>
<dbReference type="InterPro" id="IPR003340">
    <property type="entry name" value="B3_DNA-bd"/>
</dbReference>
<dbReference type="SUPFAM" id="SSF101936">
    <property type="entry name" value="DNA-binding pseudobarrel domain"/>
    <property type="match status" value="1"/>
</dbReference>
<keyword evidence="2" id="KW-0805">Transcription regulation</keyword>
<evidence type="ECO:0000259" key="6">
    <source>
        <dbReference type="PROSITE" id="PS50863"/>
    </source>
</evidence>
<reference evidence="7" key="1">
    <citation type="journal article" date="2012" name="Nat. Biotechnol.">
        <title>Draft genome sequence of pigeonpea (Cajanus cajan), an orphan legume crop of resource-poor farmers.</title>
        <authorList>
            <person name="Varshney R.K."/>
            <person name="Chen W."/>
            <person name="Li Y."/>
            <person name="Bharti A.K."/>
            <person name="Saxena R.K."/>
            <person name="Schlueter J.A."/>
            <person name="Donoghue M.T."/>
            <person name="Azam S."/>
            <person name="Fan G."/>
            <person name="Whaley A.M."/>
            <person name="Farmer A.D."/>
            <person name="Sheridan J."/>
            <person name="Iwata A."/>
            <person name="Tuteja R."/>
            <person name="Penmetsa R.V."/>
            <person name="Wu W."/>
            <person name="Upadhyaya H.D."/>
            <person name="Yang S.P."/>
            <person name="Shah T."/>
            <person name="Saxena K.B."/>
            <person name="Michael T."/>
            <person name="McCombie W.R."/>
            <person name="Yang B."/>
            <person name="Zhang G."/>
            <person name="Yang H."/>
            <person name="Wang J."/>
            <person name="Spillane C."/>
            <person name="Cook D.R."/>
            <person name="May G.D."/>
            <person name="Xu X."/>
            <person name="Jackson S.A."/>
        </authorList>
    </citation>
    <scope>NUCLEOTIDE SEQUENCE [LARGE SCALE GENOMIC DNA]</scope>
</reference>
<dbReference type="Pfam" id="PF02362">
    <property type="entry name" value="B3"/>
    <property type="match status" value="1"/>
</dbReference>
<dbReference type="Gene3D" id="2.40.330.10">
    <property type="entry name" value="DNA-binding pseudobarrel domain"/>
    <property type="match status" value="1"/>
</dbReference>
<dbReference type="Gramene" id="C.cajan_46240.t">
    <property type="protein sequence ID" value="C.cajan_46240.t"/>
    <property type="gene ID" value="C.cajan_46240"/>
</dbReference>
<evidence type="ECO:0000256" key="2">
    <source>
        <dbReference type="ARBA" id="ARBA00023015"/>
    </source>
</evidence>
<evidence type="ECO:0000256" key="3">
    <source>
        <dbReference type="ARBA" id="ARBA00023125"/>
    </source>
</evidence>
<name>A0A151UHX6_CAJCA</name>
<comment type="subcellular location">
    <subcellularLocation>
        <location evidence="1">Nucleus</location>
    </subcellularLocation>
</comment>